<evidence type="ECO:0000256" key="6">
    <source>
        <dbReference type="ARBA" id="ARBA00023136"/>
    </source>
</evidence>
<dbReference type="Proteomes" id="UP001162164">
    <property type="component" value="Unassembled WGS sequence"/>
</dbReference>
<keyword evidence="6" id="KW-0472">Membrane</keyword>
<dbReference type="Gene3D" id="3.90.550.50">
    <property type="match status" value="1"/>
</dbReference>
<evidence type="ECO:0000313" key="7">
    <source>
        <dbReference type="EMBL" id="KAJ8982887.1"/>
    </source>
</evidence>
<gene>
    <name evidence="7" type="ORF">NQ317_004317</name>
</gene>
<sequence length="377" mass="44204">MVHFYIRIFTFFVGVLIGILIAFQCKQPLHAKTTTKVPYLQRNPSYNSWFGNLGFKRTELLWDKLRYEKNINYLIESHFLSKKIRILCVVLVRNPKNVEAIENTWGKGCNSIKFLELAGKANGTIIIKRRKENSSWVLLCTFFTTISNHSDYDWTLIVNDNTFAILENLRYYVAGFNSSENHYLGHAVSFWNTIYNSGEAGYVLSGGTVKALIKTFKHNGCFTNVYWNREDFYLGKYLASLNIVPVDTRDREGFSMFHPYNWYHLFFPGENYYKTSVFPVKCCSKSSITFQAVEGDKMYTYYYLLYTLQIFLDGNLGNAPPPTSIPEEEIWHRFLRERNIHDYNISSGEYYKIWEDLVNDPSSFAAHMKKEMDYDYD</sequence>
<keyword evidence="5" id="KW-1133">Transmembrane helix</keyword>
<evidence type="ECO:0000313" key="8">
    <source>
        <dbReference type="Proteomes" id="UP001162164"/>
    </source>
</evidence>
<name>A0ABQ9JYE4_9CUCU</name>
<evidence type="ECO:0000256" key="4">
    <source>
        <dbReference type="ARBA" id="ARBA00022968"/>
    </source>
</evidence>
<comment type="similarity">
    <text evidence="2">Belongs to the glycosyltransferase 31 family. Beta3-Gal-T subfamily.</text>
</comment>
<organism evidence="7 8">
    <name type="scientific">Molorchus minor</name>
    <dbReference type="NCBI Taxonomy" id="1323400"/>
    <lineage>
        <taxon>Eukaryota</taxon>
        <taxon>Metazoa</taxon>
        <taxon>Ecdysozoa</taxon>
        <taxon>Arthropoda</taxon>
        <taxon>Hexapoda</taxon>
        <taxon>Insecta</taxon>
        <taxon>Pterygota</taxon>
        <taxon>Neoptera</taxon>
        <taxon>Endopterygota</taxon>
        <taxon>Coleoptera</taxon>
        <taxon>Polyphaga</taxon>
        <taxon>Cucujiformia</taxon>
        <taxon>Chrysomeloidea</taxon>
        <taxon>Cerambycidae</taxon>
        <taxon>Lamiinae</taxon>
        <taxon>Monochamini</taxon>
        <taxon>Molorchus</taxon>
    </lineage>
</organism>
<evidence type="ECO:0000256" key="5">
    <source>
        <dbReference type="ARBA" id="ARBA00022989"/>
    </source>
</evidence>
<reference evidence="7" key="1">
    <citation type="journal article" date="2023" name="Insect Mol. Biol.">
        <title>Genome sequencing provides insights into the evolution of gene families encoding plant cell wall-degrading enzymes in longhorned beetles.</title>
        <authorList>
            <person name="Shin N.R."/>
            <person name="Okamura Y."/>
            <person name="Kirsch R."/>
            <person name="Pauchet Y."/>
        </authorList>
    </citation>
    <scope>NUCLEOTIDE SEQUENCE</scope>
    <source>
        <strain evidence="7">MMC_N1</strain>
    </source>
</reference>
<dbReference type="EMBL" id="JAPWTJ010000101">
    <property type="protein sequence ID" value="KAJ8982887.1"/>
    <property type="molecule type" value="Genomic_DNA"/>
</dbReference>
<protein>
    <recommendedName>
        <fullName evidence="9">Glycoprotein-N-acetylgalactosamine 3-beta-galactosyltransferase 1</fullName>
    </recommendedName>
</protein>
<accession>A0ABQ9JYE4</accession>
<comment type="subcellular location">
    <subcellularLocation>
        <location evidence="1">Membrane</location>
        <topology evidence="1">Single-pass type II membrane protein</topology>
    </subcellularLocation>
</comment>
<evidence type="ECO:0000256" key="1">
    <source>
        <dbReference type="ARBA" id="ARBA00004606"/>
    </source>
</evidence>
<keyword evidence="3" id="KW-0812">Transmembrane</keyword>
<keyword evidence="8" id="KW-1185">Reference proteome</keyword>
<evidence type="ECO:0000256" key="2">
    <source>
        <dbReference type="ARBA" id="ARBA00006462"/>
    </source>
</evidence>
<evidence type="ECO:0008006" key="9">
    <source>
        <dbReference type="Google" id="ProtNLM"/>
    </source>
</evidence>
<evidence type="ECO:0000256" key="3">
    <source>
        <dbReference type="ARBA" id="ARBA00022692"/>
    </source>
</evidence>
<keyword evidence="4" id="KW-0735">Signal-anchor</keyword>
<dbReference type="PANTHER" id="PTHR23033:SF14">
    <property type="entry name" value="GLYCOPROTEIN-N-ACETYLGALACTOSAMINE 3-BETA-GALACTOSYLTRANSFERASE 1-RELATED"/>
    <property type="match status" value="1"/>
</dbReference>
<proteinExistence type="inferred from homology"/>
<dbReference type="PANTHER" id="PTHR23033">
    <property type="entry name" value="BETA1,3-GALACTOSYLTRANSFERASE"/>
    <property type="match status" value="1"/>
</dbReference>
<comment type="caution">
    <text evidence="7">The sequence shown here is derived from an EMBL/GenBank/DDBJ whole genome shotgun (WGS) entry which is preliminary data.</text>
</comment>
<dbReference type="InterPro" id="IPR026050">
    <property type="entry name" value="C1GALT1/C1GALT1_chp1"/>
</dbReference>